<organism evidence="4 5">
    <name type="scientific">Pengzhenrongella frigida</name>
    <dbReference type="NCBI Taxonomy" id="1259133"/>
    <lineage>
        <taxon>Bacteria</taxon>
        <taxon>Bacillati</taxon>
        <taxon>Actinomycetota</taxon>
        <taxon>Actinomycetes</taxon>
        <taxon>Micrococcales</taxon>
        <taxon>Pengzhenrongella</taxon>
    </lineage>
</organism>
<dbReference type="OrthoDB" id="4826034at2"/>
<accession>A0A4Q5N4K9</accession>
<dbReference type="RefSeq" id="WP_130101964.1">
    <property type="nucleotide sequence ID" value="NZ_SDWW01000013.1"/>
</dbReference>
<proteinExistence type="predicted"/>
<feature type="domain" description="Pyrrolo-quinoline quinone repeat" evidence="3">
    <location>
        <begin position="379"/>
        <end position="517"/>
    </location>
</feature>
<evidence type="ECO:0000256" key="1">
    <source>
        <dbReference type="SAM" id="MobiDB-lite"/>
    </source>
</evidence>
<dbReference type="AlphaFoldDB" id="A0A4Q5N4K9"/>
<evidence type="ECO:0000259" key="3">
    <source>
        <dbReference type="Pfam" id="PF13360"/>
    </source>
</evidence>
<sequence length="549" mass="56957">MGPSRRGMQDVVLVEAGAQDVVLGETSTVADPSGQPDPGTPGPEPASRPGAARGWRPRSRWWWTAIAGTAILVVAGTVVTNVRESRRMSALAGVPGILAPLDGPLTETWRTGDVMIAGVSGFAGRLLVTEIAPDGRVDVVAREPETGEEAWRVVASPAPDPEATLNGTFLSGNSSTCTLPQVPPTATAAARSRPVEDAATGVVACVVVDETSTWTDDAFGESIFPVRAHLLMIDAITGDVLSERPTDPTTSVALLGSEVVTARFDEAGHLEVTCGDALGTTSRWTFTSPDPVGEQDVGQRSLWVWSVEGRLVVNALSNAMSAGGGYTNSTSWLLSADGDVLRSQTDPMGGGFNLLAGGSMIAESTMTAAGEATTTITDVASGREVTVDAFPAGSTPDDGSLPGVLLLQSADNETLIGYDLAADRARWEAPGAGPGGSISTLIIDGRIVRSDQKGLTAIDGRTGETVWTTPLTAEMGSIATDGRLVLVAQNSSTDGEGQVLTAYGLDDGRKRWETPLPGKLWLMAVDGRLYGQLYGELYGQSGNKLVALG</sequence>
<keyword evidence="5" id="KW-1185">Reference proteome</keyword>
<dbReference type="InterPro" id="IPR011047">
    <property type="entry name" value="Quinoprotein_ADH-like_sf"/>
</dbReference>
<dbReference type="Proteomes" id="UP000293764">
    <property type="component" value="Unassembled WGS sequence"/>
</dbReference>
<name>A0A4Q5N4K9_9MICO</name>
<keyword evidence="2" id="KW-0472">Membrane</keyword>
<feature type="transmembrane region" description="Helical" evidence="2">
    <location>
        <begin position="61"/>
        <end position="79"/>
    </location>
</feature>
<gene>
    <name evidence="4" type="ORF">EUA98_07005</name>
</gene>
<keyword evidence="2" id="KW-0812">Transmembrane</keyword>
<evidence type="ECO:0000313" key="5">
    <source>
        <dbReference type="Proteomes" id="UP000293764"/>
    </source>
</evidence>
<dbReference type="InterPro" id="IPR015943">
    <property type="entry name" value="WD40/YVTN_repeat-like_dom_sf"/>
</dbReference>
<dbReference type="SUPFAM" id="SSF50998">
    <property type="entry name" value="Quinoprotein alcohol dehydrogenase-like"/>
    <property type="match status" value="1"/>
</dbReference>
<reference evidence="4 5" key="1">
    <citation type="submission" date="2019-01" db="EMBL/GenBank/DDBJ databases">
        <title>Novel species of Cellulomonas.</title>
        <authorList>
            <person name="Liu Q."/>
            <person name="Xin Y.-H."/>
        </authorList>
    </citation>
    <scope>NUCLEOTIDE SEQUENCE [LARGE SCALE GENOMIC DNA]</scope>
    <source>
        <strain evidence="4 5">HLT2-17</strain>
    </source>
</reference>
<evidence type="ECO:0000256" key="2">
    <source>
        <dbReference type="SAM" id="Phobius"/>
    </source>
</evidence>
<comment type="caution">
    <text evidence="4">The sequence shown here is derived from an EMBL/GenBank/DDBJ whole genome shotgun (WGS) entry which is preliminary data.</text>
</comment>
<feature type="region of interest" description="Disordered" evidence="1">
    <location>
        <begin position="25"/>
        <end position="54"/>
    </location>
</feature>
<dbReference type="Pfam" id="PF13360">
    <property type="entry name" value="PQQ_2"/>
    <property type="match status" value="1"/>
</dbReference>
<protein>
    <recommendedName>
        <fullName evidence="3">Pyrrolo-quinoline quinone repeat domain-containing protein</fullName>
    </recommendedName>
</protein>
<keyword evidence="2" id="KW-1133">Transmembrane helix</keyword>
<evidence type="ECO:0000313" key="4">
    <source>
        <dbReference type="EMBL" id="RYV51647.1"/>
    </source>
</evidence>
<dbReference type="EMBL" id="SDWW01000013">
    <property type="protein sequence ID" value="RYV51647.1"/>
    <property type="molecule type" value="Genomic_DNA"/>
</dbReference>
<dbReference type="Gene3D" id="2.130.10.10">
    <property type="entry name" value="YVTN repeat-like/Quinoprotein amine dehydrogenase"/>
    <property type="match status" value="1"/>
</dbReference>
<dbReference type="InterPro" id="IPR002372">
    <property type="entry name" value="PQQ_rpt_dom"/>
</dbReference>